<dbReference type="Proteomes" id="UP000001730">
    <property type="component" value="Chromosome 1"/>
</dbReference>
<dbReference type="GO" id="GO:0004803">
    <property type="term" value="F:transposase activity"/>
    <property type="evidence" value="ECO:0007669"/>
    <property type="project" value="InterPro"/>
</dbReference>
<accession>B6EGT7</accession>
<dbReference type="Proteomes" id="UP000001730">
    <property type="component" value="Chromosome 2"/>
</dbReference>
<dbReference type="KEGG" id="vsa:VSAL_II0256"/>
<dbReference type="EMBL" id="FM178379">
    <property type="protein sequence ID" value="CAQ79130.1"/>
    <property type="molecule type" value="Genomic_DNA"/>
</dbReference>
<dbReference type="RefSeq" id="WP_012548931.1">
    <property type="nucleotide sequence ID" value="NC_011312.1"/>
</dbReference>
<reference evidence="5 9" key="1">
    <citation type="journal article" date="2008" name="BMC Genomics">
        <title>The genome sequence of the fish pathogen Aliivibrio salmonicida strain LFI1238 shows extensive evidence of gene decay.</title>
        <authorList>
            <person name="Hjerde E."/>
            <person name="Lorentzen M.S."/>
            <person name="Holden M.T."/>
            <person name="Seeger K."/>
            <person name="Paulsen S."/>
            <person name="Bason N."/>
            <person name="Churcher C."/>
            <person name="Harris D."/>
            <person name="Norbertczak H."/>
            <person name="Quail M.A."/>
            <person name="Sanders S."/>
            <person name="Thurston S."/>
            <person name="Parkhill J."/>
            <person name="Willassen N.P."/>
            <person name="Thomson N.R."/>
        </authorList>
    </citation>
    <scope>NUCLEOTIDE SEQUENCE [LARGE SCALE GENOMIC DNA]</scope>
    <source>
        <strain evidence="5 9">LFI1238</strain>
    </source>
</reference>
<dbReference type="EMBL" id="FM178379">
    <property type="protein sequence ID" value="CAQ80719.1"/>
    <property type="molecule type" value="Genomic_DNA"/>
</dbReference>
<protein>
    <submittedName>
        <fullName evidence="5">Transposase</fullName>
    </submittedName>
</protein>
<evidence type="ECO:0000313" key="3">
    <source>
        <dbReference type="EMBL" id="CAQ77707.1"/>
    </source>
</evidence>
<proteinExistence type="predicted"/>
<dbReference type="InterPro" id="IPR026889">
    <property type="entry name" value="Zn_Tnp"/>
</dbReference>
<dbReference type="EMBL" id="FM178379">
    <property type="protein sequence ID" value="CAQ80653.1"/>
    <property type="molecule type" value="Genomic_DNA"/>
</dbReference>
<dbReference type="EMBL" id="FM178379">
    <property type="protein sequence ID" value="CAQ77707.1"/>
    <property type="molecule type" value="Genomic_DNA"/>
</dbReference>
<dbReference type="GO" id="GO:0003677">
    <property type="term" value="F:DNA binding"/>
    <property type="evidence" value="ECO:0007669"/>
    <property type="project" value="InterPro"/>
</dbReference>
<dbReference type="GO" id="GO:0006313">
    <property type="term" value="P:DNA transposition"/>
    <property type="evidence" value="ECO:0007669"/>
    <property type="project" value="InterPro"/>
</dbReference>
<dbReference type="EMBL" id="FM178379">
    <property type="protein sequence ID" value="CAQ80740.1"/>
    <property type="molecule type" value="Genomic_DNA"/>
</dbReference>
<dbReference type="HOGENOM" id="CLU_038153_0_0_6"/>
<sequence length="397" mass="46169">MHAYKPLKQLFNSQNNWLKFLHNNKANLRAVVIENVTKMLSCGTAAFGSREYHCCNPDCTHIKYIHQTCKSRACSSCGMKATERWIQKQQHVFPECEYQHITFTLPNTLWPIFRHNRWLLNKLFKCAANILLGWAKDKGIDVGIFCALHTYGRKLNWNTHLHLSVTRGGICERTGLWKPIYFQMKTTEPCWRAAIVSLLGKAYDELDLSSEECPYIRNKTDWSRFLSSQYNRRWKLHFAKKTNNVKPTMNYLGRYLKRPPISASRLSHYAKGGMITFNYLDHRTGTTDSLTLSPEEMIRRIVEHYPDKHFKMIRYYGFLSMRRRGEALPRVYAALGMTIEAEPKMPGYAAMLKGYVKVDPYECILCESRLVFTNFRVGNSVNDLVTHAIVQSELRAA</sequence>
<evidence type="ECO:0000313" key="8">
    <source>
        <dbReference type="EMBL" id="CAQ81010.1"/>
    </source>
</evidence>
<dbReference type="PANTHER" id="PTHR37023">
    <property type="entry name" value="TRANSPOSASE"/>
    <property type="match status" value="1"/>
</dbReference>
<dbReference type="PANTHER" id="PTHR37023:SF1">
    <property type="entry name" value="ISSOD25 TRANSPOSASE TNPA_ISSOD25"/>
    <property type="match status" value="1"/>
</dbReference>
<dbReference type="KEGG" id="vsa:VSAL_I3056"/>
<evidence type="ECO:0000259" key="2">
    <source>
        <dbReference type="Pfam" id="PF14319"/>
    </source>
</evidence>
<organism evidence="5 9">
    <name type="scientific">Aliivibrio salmonicida (strain LFI1238)</name>
    <name type="common">Vibrio salmonicida (strain LFI1238)</name>
    <dbReference type="NCBI Taxonomy" id="316275"/>
    <lineage>
        <taxon>Bacteria</taxon>
        <taxon>Pseudomonadati</taxon>
        <taxon>Pseudomonadota</taxon>
        <taxon>Gammaproteobacteria</taxon>
        <taxon>Vibrionales</taxon>
        <taxon>Vibrionaceae</taxon>
        <taxon>Aliivibrio</taxon>
    </lineage>
</organism>
<dbReference type="KEGG" id="vsa:VSAL_I3035"/>
<name>B6EGT7_ALISL</name>
<evidence type="ECO:0000313" key="4">
    <source>
        <dbReference type="EMBL" id="CAQ79130.1"/>
    </source>
</evidence>
<gene>
    <name evidence="3" type="ordered locus">VSAL_I0022</name>
    <name evidence="4" type="ordered locus">VSAL_I1445</name>
    <name evidence="5" type="ordered locus">VSAL_I2969</name>
    <name evidence="6" type="ordered locus">VSAL_I3035</name>
    <name evidence="7" type="ordered locus">VSAL_I3056</name>
    <name evidence="8" type="ordered locus">VSAL_II0256</name>
</gene>
<dbReference type="InterPro" id="IPR007069">
    <property type="entry name" value="Transposase_32"/>
</dbReference>
<dbReference type="KEGG" id="vsa:VSAL_I1445"/>
<dbReference type="KEGG" id="vsa:VSAL_I0022"/>
<dbReference type="Pfam" id="PF04986">
    <property type="entry name" value="Y2_Tnp"/>
    <property type="match status" value="1"/>
</dbReference>
<evidence type="ECO:0000313" key="6">
    <source>
        <dbReference type="EMBL" id="CAQ80719.1"/>
    </source>
</evidence>
<dbReference type="Pfam" id="PF14319">
    <property type="entry name" value="Zn_Tnp_IS91"/>
    <property type="match status" value="1"/>
</dbReference>
<evidence type="ECO:0000313" key="9">
    <source>
        <dbReference type="Proteomes" id="UP000001730"/>
    </source>
</evidence>
<dbReference type="EMBL" id="FM178380">
    <property type="protein sequence ID" value="CAQ81010.1"/>
    <property type="molecule type" value="Genomic_DNA"/>
</dbReference>
<dbReference type="NCBIfam" id="NF033538">
    <property type="entry name" value="transpos_IS91"/>
    <property type="match status" value="1"/>
</dbReference>
<evidence type="ECO:0000313" key="7">
    <source>
        <dbReference type="EMBL" id="CAQ80740.1"/>
    </source>
</evidence>
<feature type="domain" description="Transposase zinc-binding" evidence="2">
    <location>
        <begin position="15"/>
        <end position="105"/>
    </location>
</feature>
<dbReference type="eggNOG" id="ENOG502ZE0S">
    <property type="taxonomic scope" value="Bacteria"/>
</dbReference>
<evidence type="ECO:0000313" key="5">
    <source>
        <dbReference type="EMBL" id="CAQ80653.1"/>
    </source>
</evidence>
<keyword evidence="9" id="KW-1185">Reference proteome</keyword>
<feature type="domain" description="Transposase IS801/IS1294" evidence="1">
    <location>
        <begin position="143"/>
        <end position="323"/>
    </location>
</feature>
<dbReference type="InterPro" id="IPR054832">
    <property type="entry name" value="transpos_IS91"/>
</dbReference>
<evidence type="ECO:0000259" key="1">
    <source>
        <dbReference type="Pfam" id="PF04986"/>
    </source>
</evidence>
<dbReference type="KEGG" id="vsa:VSAL_I2969"/>
<dbReference type="AlphaFoldDB" id="B6EGT7"/>